<evidence type="ECO:0000259" key="5">
    <source>
        <dbReference type="Pfam" id="PF19303"/>
    </source>
</evidence>
<evidence type="ECO:0000256" key="3">
    <source>
        <dbReference type="ARBA" id="ARBA00022741"/>
    </source>
</evidence>
<evidence type="ECO:0000313" key="6">
    <source>
        <dbReference type="EMBL" id="MCH7321460.1"/>
    </source>
</evidence>
<dbReference type="InterPro" id="IPR041872">
    <property type="entry name" value="Anticodon_Met"/>
</dbReference>
<evidence type="ECO:0000256" key="4">
    <source>
        <dbReference type="ARBA" id="ARBA00022840"/>
    </source>
</evidence>
<proteinExistence type="inferred from homology"/>
<keyword evidence="7" id="KW-1185">Reference proteome</keyword>
<sequence>MKFIEKSFDGKVPQVAVNEGIKAQVVELYEKVGQKMEAGSSKVALDTIFEFVRAANRYFDEEKPWITVREDLAACEKTMTTCTMLIQNFAVLLKPFLPFASEAIEGMLQVRGDAWEPQETLAQTIVSVVPLYERIDVKQIDEELEKLAANEK</sequence>
<comment type="caution">
    <text evidence="6">The sequence shown here is derived from an EMBL/GenBank/DDBJ whole genome shotgun (WGS) entry which is preliminary data.</text>
</comment>
<dbReference type="RefSeq" id="WP_241368488.1">
    <property type="nucleotide sequence ID" value="NZ_JAKZFC010000001.1"/>
</dbReference>
<reference evidence="6 7" key="1">
    <citation type="submission" date="2022-03" db="EMBL/GenBank/DDBJ databases">
        <authorList>
            <person name="Jo J.-H."/>
            <person name="Im W.-T."/>
        </authorList>
    </citation>
    <scope>NUCLEOTIDE SEQUENCE [LARGE SCALE GENOMIC DNA]</scope>
    <source>
        <strain evidence="6 7">MA9</strain>
    </source>
</reference>
<dbReference type="PANTHER" id="PTHR45765:SF1">
    <property type="entry name" value="METHIONINE--TRNA LIGASE, CYTOPLASMIC"/>
    <property type="match status" value="1"/>
</dbReference>
<dbReference type="SUPFAM" id="SSF47323">
    <property type="entry name" value="Anticodon-binding domain of a subclass of class I aminoacyl-tRNA synthetases"/>
    <property type="match status" value="1"/>
</dbReference>
<comment type="similarity">
    <text evidence="1">Belongs to the class-I aminoacyl-tRNA synthetase family. MetG type 1 subfamily.</text>
</comment>
<dbReference type="InterPro" id="IPR009080">
    <property type="entry name" value="tRNAsynth_Ia_anticodon-bd"/>
</dbReference>
<evidence type="ECO:0000256" key="1">
    <source>
        <dbReference type="ARBA" id="ARBA00008258"/>
    </source>
</evidence>
<evidence type="ECO:0000256" key="2">
    <source>
        <dbReference type="ARBA" id="ARBA00022598"/>
    </source>
</evidence>
<organism evidence="6 7">
    <name type="scientific">Solibacillus palustris</name>
    <dbReference type="NCBI Taxonomy" id="2908203"/>
    <lineage>
        <taxon>Bacteria</taxon>
        <taxon>Bacillati</taxon>
        <taxon>Bacillota</taxon>
        <taxon>Bacilli</taxon>
        <taxon>Bacillales</taxon>
        <taxon>Caryophanaceae</taxon>
        <taxon>Solibacillus</taxon>
    </lineage>
</organism>
<dbReference type="Pfam" id="PF19303">
    <property type="entry name" value="Anticodon_3"/>
    <property type="match status" value="1"/>
</dbReference>
<gene>
    <name evidence="6" type="ORF">LZ480_06090</name>
</gene>
<dbReference type="GO" id="GO:0016874">
    <property type="term" value="F:ligase activity"/>
    <property type="evidence" value="ECO:0007669"/>
    <property type="project" value="UniProtKB-KW"/>
</dbReference>
<dbReference type="EMBL" id="JAKZFC010000001">
    <property type="protein sequence ID" value="MCH7321460.1"/>
    <property type="molecule type" value="Genomic_DNA"/>
</dbReference>
<feature type="domain" description="Methionyl-tRNA synthetase anticodon-binding" evidence="5">
    <location>
        <begin position="26"/>
        <end position="121"/>
    </location>
</feature>
<dbReference type="Gene3D" id="1.10.730.10">
    <property type="entry name" value="Isoleucyl-tRNA Synthetase, Domain 1"/>
    <property type="match status" value="1"/>
</dbReference>
<keyword evidence="4" id="KW-0067">ATP-binding</keyword>
<dbReference type="PANTHER" id="PTHR45765">
    <property type="entry name" value="METHIONINE--TRNA LIGASE"/>
    <property type="match status" value="1"/>
</dbReference>
<dbReference type="InterPro" id="IPR023458">
    <property type="entry name" value="Met-tRNA_ligase_1"/>
</dbReference>
<protein>
    <submittedName>
        <fullName evidence="6">Class I tRNA ligase family protein</fullName>
    </submittedName>
</protein>
<evidence type="ECO:0000313" key="7">
    <source>
        <dbReference type="Proteomes" id="UP001316087"/>
    </source>
</evidence>
<dbReference type="Proteomes" id="UP001316087">
    <property type="component" value="Unassembled WGS sequence"/>
</dbReference>
<keyword evidence="3" id="KW-0547">Nucleotide-binding</keyword>
<accession>A0ABS9UBV7</accession>
<name>A0ABS9UBV7_9BACL</name>
<keyword evidence="2 6" id="KW-0436">Ligase</keyword>